<dbReference type="PANTHER" id="PTHR35513">
    <property type="entry name" value="OS02G0158600 PROTEIN"/>
    <property type="match status" value="1"/>
</dbReference>
<dbReference type="PANTHER" id="PTHR35513:SF1">
    <property type="entry name" value="OS02G0158600 PROTEIN"/>
    <property type="match status" value="1"/>
</dbReference>
<gene>
    <name evidence="3" type="ORF">HYH03_008345</name>
</gene>
<protein>
    <recommendedName>
        <fullName evidence="2">C2HC zinc finger plants domain-containing protein</fullName>
    </recommendedName>
</protein>
<dbReference type="OrthoDB" id="436688at2759"/>
<feature type="region of interest" description="Disordered" evidence="1">
    <location>
        <begin position="90"/>
        <end position="113"/>
    </location>
</feature>
<dbReference type="EMBL" id="JAEHOE010000037">
    <property type="protein sequence ID" value="KAG2493531.1"/>
    <property type="molecule type" value="Genomic_DNA"/>
</dbReference>
<comment type="caution">
    <text evidence="3">The sequence shown here is derived from an EMBL/GenBank/DDBJ whole genome shotgun (WGS) entry which is preliminary data.</text>
</comment>
<evidence type="ECO:0000313" key="4">
    <source>
        <dbReference type="Proteomes" id="UP000612055"/>
    </source>
</evidence>
<evidence type="ECO:0000313" key="3">
    <source>
        <dbReference type="EMBL" id="KAG2493531.1"/>
    </source>
</evidence>
<accession>A0A835Y0B2</accession>
<reference evidence="3" key="1">
    <citation type="journal article" date="2020" name="bioRxiv">
        <title>Comparative genomics of Chlamydomonas.</title>
        <authorList>
            <person name="Craig R.J."/>
            <person name="Hasan A.R."/>
            <person name="Ness R.W."/>
            <person name="Keightley P.D."/>
        </authorList>
    </citation>
    <scope>NUCLEOTIDE SEQUENCE</scope>
    <source>
        <strain evidence="3">CCAP 11/70</strain>
    </source>
</reference>
<feature type="domain" description="C2HC zinc finger plants" evidence="2">
    <location>
        <begin position="45"/>
        <end position="90"/>
    </location>
</feature>
<feature type="region of interest" description="Disordered" evidence="1">
    <location>
        <begin position="1"/>
        <end position="47"/>
    </location>
</feature>
<dbReference type="Proteomes" id="UP000612055">
    <property type="component" value="Unassembled WGS sequence"/>
</dbReference>
<feature type="compositionally biased region" description="Gly residues" evidence="1">
    <location>
        <begin position="22"/>
        <end position="36"/>
    </location>
</feature>
<keyword evidence="4" id="KW-1185">Reference proteome</keyword>
<proteinExistence type="predicted"/>
<dbReference type="InterPro" id="IPR056971">
    <property type="entry name" value="Znf-C2HC_3"/>
</dbReference>
<dbReference type="AlphaFoldDB" id="A0A835Y0B2"/>
<dbReference type="Pfam" id="PF25017">
    <property type="entry name" value="zf-C2HC_3"/>
    <property type="match status" value="1"/>
</dbReference>
<evidence type="ECO:0000259" key="2">
    <source>
        <dbReference type="Pfam" id="PF25017"/>
    </source>
</evidence>
<feature type="compositionally biased region" description="Gly residues" evidence="1">
    <location>
        <begin position="92"/>
        <end position="105"/>
    </location>
</feature>
<name>A0A835Y0B2_9CHLO</name>
<organism evidence="3 4">
    <name type="scientific">Edaphochlamys debaryana</name>
    <dbReference type="NCBI Taxonomy" id="47281"/>
    <lineage>
        <taxon>Eukaryota</taxon>
        <taxon>Viridiplantae</taxon>
        <taxon>Chlorophyta</taxon>
        <taxon>core chlorophytes</taxon>
        <taxon>Chlorophyceae</taxon>
        <taxon>CS clade</taxon>
        <taxon>Chlamydomonadales</taxon>
        <taxon>Chlamydomonadales incertae sedis</taxon>
        <taxon>Edaphochlamys</taxon>
    </lineage>
</organism>
<evidence type="ECO:0000256" key="1">
    <source>
        <dbReference type="SAM" id="MobiDB-lite"/>
    </source>
</evidence>
<sequence length="113" mass="10792">MSAGAAGGWQAPACDTSAAGQGQPGGFSGGGGGCGGMPQPQQPHAPILCETGREGFVECAISDGTSYACPRCGDVVLASRRAQHEAFWCSAGGAGGGDGEGGGAGAEADMEEG</sequence>